<evidence type="ECO:0000256" key="12">
    <source>
        <dbReference type="ARBA" id="ARBA00023012"/>
    </source>
</evidence>
<dbReference type="AlphaFoldDB" id="A0A4Q0VLW4"/>
<comment type="caution">
    <text evidence="16">The sequence shown here is derived from an EMBL/GenBank/DDBJ whole genome shotgun (WGS) entry which is preliminary data.</text>
</comment>
<reference evidence="16 17" key="1">
    <citation type="journal article" date="2019" name="Int. J. Syst. Evol. Microbiol.">
        <title>Anaerobacillus alkaliphilus sp. nov., a novel alkaliphilic and moderately halophilic bacterium.</title>
        <authorList>
            <person name="Borsodi A.K."/>
            <person name="Aszalos J.M."/>
            <person name="Bihari P."/>
            <person name="Nagy I."/>
            <person name="Schumann P."/>
            <person name="Sproer C."/>
            <person name="Kovacs A.L."/>
            <person name="Boka K."/>
            <person name="Dobosy P."/>
            <person name="Ovari M."/>
            <person name="Szili-Kovacs T."/>
            <person name="Toth E."/>
        </authorList>
    </citation>
    <scope>NUCLEOTIDE SEQUENCE [LARGE SCALE GENOMIC DNA]</scope>
    <source>
        <strain evidence="16 17">B16-10</strain>
    </source>
</reference>
<keyword evidence="12" id="KW-0902">Two-component regulatory system</keyword>
<dbReference type="Pfam" id="PF00512">
    <property type="entry name" value="HisKA"/>
    <property type="match status" value="1"/>
</dbReference>
<name>A0A4Q0VLW4_9BACI</name>
<dbReference type="PANTHER" id="PTHR43065">
    <property type="entry name" value="SENSOR HISTIDINE KINASE"/>
    <property type="match status" value="1"/>
</dbReference>
<proteinExistence type="predicted"/>
<protein>
    <recommendedName>
        <fullName evidence="3">histidine kinase</fullName>
        <ecNumber evidence="3">2.7.13.3</ecNumber>
    </recommendedName>
</protein>
<dbReference type="SMART" id="SM00387">
    <property type="entry name" value="HATPase_c"/>
    <property type="match status" value="1"/>
</dbReference>
<feature type="transmembrane region" description="Helical" evidence="14">
    <location>
        <begin position="127"/>
        <end position="153"/>
    </location>
</feature>
<dbReference type="Gene3D" id="3.30.565.10">
    <property type="entry name" value="Histidine kinase-like ATPase, C-terminal domain"/>
    <property type="match status" value="1"/>
</dbReference>
<feature type="transmembrane region" description="Helical" evidence="14">
    <location>
        <begin position="62"/>
        <end position="90"/>
    </location>
</feature>
<keyword evidence="4" id="KW-1003">Cell membrane</keyword>
<dbReference type="InterPro" id="IPR003661">
    <property type="entry name" value="HisK_dim/P_dom"/>
</dbReference>
<gene>
    <name evidence="16" type="ORF">DS745_21760</name>
</gene>
<keyword evidence="10" id="KW-0067">ATP-binding</keyword>
<evidence type="ECO:0000256" key="11">
    <source>
        <dbReference type="ARBA" id="ARBA00022989"/>
    </source>
</evidence>
<dbReference type="PROSITE" id="PS50109">
    <property type="entry name" value="HIS_KIN"/>
    <property type="match status" value="1"/>
</dbReference>
<evidence type="ECO:0000256" key="1">
    <source>
        <dbReference type="ARBA" id="ARBA00000085"/>
    </source>
</evidence>
<feature type="transmembrane region" description="Helical" evidence="14">
    <location>
        <begin position="5"/>
        <end position="25"/>
    </location>
</feature>
<dbReference type="EC" id="2.7.13.3" evidence="3"/>
<feature type="transmembrane region" description="Helical" evidence="14">
    <location>
        <begin position="96"/>
        <end position="115"/>
    </location>
</feature>
<dbReference type="GO" id="GO:0000155">
    <property type="term" value="F:phosphorelay sensor kinase activity"/>
    <property type="evidence" value="ECO:0007669"/>
    <property type="project" value="InterPro"/>
</dbReference>
<dbReference type="Gene3D" id="1.10.287.130">
    <property type="match status" value="1"/>
</dbReference>
<evidence type="ECO:0000256" key="2">
    <source>
        <dbReference type="ARBA" id="ARBA00004651"/>
    </source>
</evidence>
<dbReference type="SUPFAM" id="SSF55874">
    <property type="entry name" value="ATPase domain of HSP90 chaperone/DNA topoisomerase II/histidine kinase"/>
    <property type="match status" value="1"/>
</dbReference>
<evidence type="ECO:0000256" key="13">
    <source>
        <dbReference type="ARBA" id="ARBA00023136"/>
    </source>
</evidence>
<dbReference type="InterPro" id="IPR036890">
    <property type="entry name" value="HATPase_C_sf"/>
</dbReference>
<feature type="transmembrane region" description="Helical" evidence="14">
    <location>
        <begin position="31"/>
        <end position="50"/>
    </location>
</feature>
<organism evidence="16 17">
    <name type="scientific">Anaerobacillus alkaliphilus</name>
    <dbReference type="NCBI Taxonomy" id="1548597"/>
    <lineage>
        <taxon>Bacteria</taxon>
        <taxon>Bacillati</taxon>
        <taxon>Bacillota</taxon>
        <taxon>Bacilli</taxon>
        <taxon>Bacillales</taxon>
        <taxon>Bacillaceae</taxon>
        <taxon>Anaerobacillus</taxon>
    </lineage>
</organism>
<keyword evidence="5" id="KW-0597">Phosphoprotein</keyword>
<keyword evidence="13 14" id="KW-0472">Membrane</keyword>
<evidence type="ECO:0000259" key="15">
    <source>
        <dbReference type="PROSITE" id="PS50109"/>
    </source>
</evidence>
<dbReference type="InterPro" id="IPR003594">
    <property type="entry name" value="HATPase_dom"/>
</dbReference>
<dbReference type="PANTHER" id="PTHR43065:SF46">
    <property type="entry name" value="C4-DICARBOXYLATE TRANSPORT SENSOR PROTEIN DCTB"/>
    <property type="match status" value="1"/>
</dbReference>
<evidence type="ECO:0000256" key="10">
    <source>
        <dbReference type="ARBA" id="ARBA00022840"/>
    </source>
</evidence>
<evidence type="ECO:0000256" key="6">
    <source>
        <dbReference type="ARBA" id="ARBA00022679"/>
    </source>
</evidence>
<comment type="catalytic activity">
    <reaction evidence="1">
        <text>ATP + protein L-histidine = ADP + protein N-phospho-L-histidine.</text>
        <dbReference type="EC" id="2.7.13.3"/>
    </reaction>
</comment>
<evidence type="ECO:0000256" key="8">
    <source>
        <dbReference type="ARBA" id="ARBA00022741"/>
    </source>
</evidence>
<keyword evidence="17" id="KW-1185">Reference proteome</keyword>
<dbReference type="InterPro" id="IPR036097">
    <property type="entry name" value="HisK_dim/P_sf"/>
</dbReference>
<evidence type="ECO:0000313" key="17">
    <source>
        <dbReference type="Proteomes" id="UP000290649"/>
    </source>
</evidence>
<dbReference type="InterPro" id="IPR005467">
    <property type="entry name" value="His_kinase_dom"/>
</dbReference>
<dbReference type="SMART" id="SM00388">
    <property type="entry name" value="HisKA"/>
    <property type="match status" value="1"/>
</dbReference>
<dbReference type="Proteomes" id="UP000290649">
    <property type="component" value="Unassembled WGS sequence"/>
</dbReference>
<evidence type="ECO:0000256" key="4">
    <source>
        <dbReference type="ARBA" id="ARBA00022475"/>
    </source>
</evidence>
<dbReference type="InterPro" id="IPR011620">
    <property type="entry name" value="Sig_transdc_His_kinase_LytS_TM"/>
</dbReference>
<evidence type="ECO:0000256" key="7">
    <source>
        <dbReference type="ARBA" id="ARBA00022692"/>
    </source>
</evidence>
<evidence type="ECO:0000256" key="14">
    <source>
        <dbReference type="SAM" id="Phobius"/>
    </source>
</evidence>
<evidence type="ECO:0000256" key="5">
    <source>
        <dbReference type="ARBA" id="ARBA00022553"/>
    </source>
</evidence>
<evidence type="ECO:0000256" key="3">
    <source>
        <dbReference type="ARBA" id="ARBA00012438"/>
    </source>
</evidence>
<dbReference type="PRINTS" id="PR00344">
    <property type="entry name" value="BCTRLSENSOR"/>
</dbReference>
<sequence length="420" mass="47380">MESLLINILFVLLPILIFQIFFININSKYKNIILGTVFSFSIIICMNFPIANYEGHLFDLRYIPFVLGALYGGKKVAIFLYFVLLVYRLYLGGVGFYIALFDSTLLLIILLFLLLPKFQRYSLKTKLTGTIALLGFVAIFSLVACHTLFGFIFHAPIVLLATFVVAQALTMGLSVYFLEYLITIDTMKKQLYHNEKLKSLSEMAASISHEVRNPLTVTRGFIQLLKSPGIDDEKKNSYLDLSLQELDRAESIISDYLTFAKPHENIEFELLNVTDEVNYVVNVMQPYALMRNVSIKKEFFIKESYILGHKRQLHQCLINLSKNAIEAIQDGGKLEFKVKKENEKATIQLTDNGVGMTSEQIARLGVPFFTNKEKGTGLGTMVAFSIVKAMKGEIKVNSKMNEGTTFTILIPEDKGTGTVS</sequence>
<dbReference type="OrthoDB" id="9815750at2"/>
<dbReference type="Pfam" id="PF07694">
    <property type="entry name" value="5TM-5TMR_LYT"/>
    <property type="match status" value="1"/>
</dbReference>
<keyword evidence="8" id="KW-0547">Nucleotide-binding</keyword>
<comment type="subcellular location">
    <subcellularLocation>
        <location evidence="2">Cell membrane</location>
        <topology evidence="2">Multi-pass membrane protein</topology>
    </subcellularLocation>
</comment>
<accession>A0A4Q0VLW4</accession>
<keyword evidence="6" id="KW-0808">Transferase</keyword>
<feature type="transmembrane region" description="Helical" evidence="14">
    <location>
        <begin position="159"/>
        <end position="182"/>
    </location>
</feature>
<evidence type="ECO:0000256" key="9">
    <source>
        <dbReference type="ARBA" id="ARBA00022777"/>
    </source>
</evidence>
<keyword evidence="9 16" id="KW-0418">Kinase</keyword>
<dbReference type="InterPro" id="IPR004358">
    <property type="entry name" value="Sig_transdc_His_kin-like_C"/>
</dbReference>
<feature type="domain" description="Histidine kinase" evidence="15">
    <location>
        <begin position="206"/>
        <end position="414"/>
    </location>
</feature>
<dbReference type="CDD" id="cd00075">
    <property type="entry name" value="HATPase"/>
    <property type="match status" value="1"/>
</dbReference>
<keyword evidence="11 14" id="KW-1133">Transmembrane helix</keyword>
<dbReference type="GO" id="GO:0005886">
    <property type="term" value="C:plasma membrane"/>
    <property type="evidence" value="ECO:0007669"/>
    <property type="project" value="UniProtKB-SubCell"/>
</dbReference>
<dbReference type="Pfam" id="PF02518">
    <property type="entry name" value="HATPase_c"/>
    <property type="match status" value="1"/>
</dbReference>
<dbReference type="CDD" id="cd00082">
    <property type="entry name" value="HisKA"/>
    <property type="match status" value="1"/>
</dbReference>
<dbReference type="GO" id="GO:0071555">
    <property type="term" value="P:cell wall organization"/>
    <property type="evidence" value="ECO:0007669"/>
    <property type="project" value="InterPro"/>
</dbReference>
<dbReference type="RefSeq" id="WP_129080324.1">
    <property type="nucleotide sequence ID" value="NZ_QOUX01000047.1"/>
</dbReference>
<dbReference type="SUPFAM" id="SSF47384">
    <property type="entry name" value="Homodimeric domain of signal transducing histidine kinase"/>
    <property type="match status" value="1"/>
</dbReference>
<dbReference type="GO" id="GO:0005524">
    <property type="term" value="F:ATP binding"/>
    <property type="evidence" value="ECO:0007669"/>
    <property type="project" value="UniProtKB-KW"/>
</dbReference>
<evidence type="ECO:0000313" key="16">
    <source>
        <dbReference type="EMBL" id="RXI96348.1"/>
    </source>
</evidence>
<dbReference type="EMBL" id="QOUX01000047">
    <property type="protein sequence ID" value="RXI96348.1"/>
    <property type="molecule type" value="Genomic_DNA"/>
</dbReference>
<keyword evidence="7 14" id="KW-0812">Transmembrane</keyword>